<keyword evidence="6" id="KW-0378">Hydrolase</keyword>
<feature type="domain" description="Endonuclease/exonuclease/phosphatase" evidence="9">
    <location>
        <begin position="4"/>
        <end position="244"/>
    </location>
</feature>
<name>A0A1Q6DWW6_METT1</name>
<reference evidence="10" key="1">
    <citation type="submission" date="2016-12" db="EMBL/GenBank/DDBJ databases">
        <title>Discovery of methanogenic haloarchaea.</title>
        <authorList>
            <person name="Sorokin D.Y."/>
            <person name="Makarova K.S."/>
            <person name="Abbas B."/>
            <person name="Ferrer M."/>
            <person name="Golyshin P.N."/>
        </authorList>
    </citation>
    <scope>NUCLEOTIDE SEQUENCE [LARGE SCALE GENOMIC DNA]</scope>
    <source>
        <strain evidence="10">HMET1</strain>
    </source>
</reference>
<protein>
    <submittedName>
        <fullName evidence="10">5'-tyrosyl DNA phosphodiesterase, AP phosphodiesterase superfamily</fullName>
    </submittedName>
</protein>
<proteinExistence type="predicted"/>
<evidence type="ECO:0000313" key="11">
    <source>
        <dbReference type="Proteomes" id="UP000185744"/>
    </source>
</evidence>
<organism evidence="10 11">
    <name type="scientific">Methanohalarchaeum thermophilum</name>
    <dbReference type="NCBI Taxonomy" id="1903181"/>
    <lineage>
        <taxon>Archaea</taxon>
        <taxon>Methanobacteriati</taxon>
        <taxon>Methanobacteriota</taxon>
        <taxon>Methanonatronarchaeia</taxon>
        <taxon>Methanonatronarchaeales</taxon>
        <taxon>Methanonatronarchaeaceae</taxon>
        <taxon>Candidatus Methanohalarchaeum</taxon>
    </lineage>
</organism>
<evidence type="ECO:0000256" key="6">
    <source>
        <dbReference type="ARBA" id="ARBA00022801"/>
    </source>
</evidence>
<keyword evidence="5" id="KW-0227">DNA damage</keyword>
<evidence type="ECO:0000256" key="5">
    <source>
        <dbReference type="ARBA" id="ARBA00022763"/>
    </source>
</evidence>
<sequence length="253" mass="29469">MKILSWNVGYFLGYNGSTLDYLKKPYRAILGCNQELEHGKIDEALNLIEEEEPDLVAFQEVDEGSIRTRTPGHTKKIRKDFSLRDYSCKSYNKYGNKANKIPLLRHLSNSVLFKHNWEVRPHYFSKGLKNLAIEVNIDESFSVFTVHLPLSSNMRREQLKELFYLTKRLNKVAIIGDFNLLGGLEEIEDLLTEFNLQARDPKKTIPEANLDRYIFNEPRYDLLIHSPNLDVSRYEQLPKRVSDHNALITEINP</sequence>
<evidence type="ECO:0000256" key="8">
    <source>
        <dbReference type="ARBA" id="ARBA00023204"/>
    </source>
</evidence>
<dbReference type="STRING" id="1903181.BTN85_1360"/>
<dbReference type="InParanoid" id="A0A1Q6DWW6"/>
<evidence type="ECO:0000259" key="9">
    <source>
        <dbReference type="Pfam" id="PF03372"/>
    </source>
</evidence>
<keyword evidence="4" id="KW-0479">Metal-binding</keyword>
<accession>A0A1Q6DWW6</accession>
<dbReference type="PANTHER" id="PTHR15822:SF4">
    <property type="entry name" value="TYROSYL-DNA PHOSPHODIESTERASE 2"/>
    <property type="match status" value="1"/>
</dbReference>
<dbReference type="SUPFAM" id="SSF56219">
    <property type="entry name" value="DNase I-like"/>
    <property type="match status" value="1"/>
</dbReference>
<comment type="cofactor">
    <cofactor evidence="1">
        <name>Mn(2+)</name>
        <dbReference type="ChEBI" id="CHEBI:29035"/>
    </cofactor>
</comment>
<evidence type="ECO:0000256" key="4">
    <source>
        <dbReference type="ARBA" id="ARBA00022723"/>
    </source>
</evidence>
<dbReference type="PANTHER" id="PTHR15822">
    <property type="entry name" value="TRAF AND TNF RECEPTOR-ASSOCIATED PROTEIN"/>
    <property type="match status" value="1"/>
</dbReference>
<evidence type="ECO:0000256" key="7">
    <source>
        <dbReference type="ARBA" id="ARBA00022842"/>
    </source>
</evidence>
<dbReference type="InterPro" id="IPR036691">
    <property type="entry name" value="Endo/exonu/phosph_ase_sf"/>
</dbReference>
<dbReference type="GO" id="GO:0004518">
    <property type="term" value="F:nuclease activity"/>
    <property type="evidence" value="ECO:0007669"/>
    <property type="project" value="UniProtKB-KW"/>
</dbReference>
<dbReference type="Pfam" id="PF03372">
    <property type="entry name" value="Exo_endo_phos"/>
    <property type="match status" value="1"/>
</dbReference>
<keyword evidence="11" id="KW-1185">Reference proteome</keyword>
<dbReference type="EMBL" id="MSDW01000001">
    <property type="protein sequence ID" value="OKY78857.1"/>
    <property type="molecule type" value="Genomic_DNA"/>
</dbReference>
<keyword evidence="8" id="KW-0234">DNA repair</keyword>
<dbReference type="GO" id="GO:0006281">
    <property type="term" value="P:DNA repair"/>
    <property type="evidence" value="ECO:0007669"/>
    <property type="project" value="UniProtKB-KW"/>
</dbReference>
<comment type="caution">
    <text evidence="10">The sequence shown here is derived from an EMBL/GenBank/DDBJ whole genome shotgun (WGS) entry which is preliminary data.</text>
</comment>
<evidence type="ECO:0000256" key="2">
    <source>
        <dbReference type="ARBA" id="ARBA00001946"/>
    </source>
</evidence>
<gene>
    <name evidence="10" type="ORF">BTN85_1360</name>
</gene>
<dbReference type="Gene3D" id="3.60.10.10">
    <property type="entry name" value="Endonuclease/exonuclease/phosphatase"/>
    <property type="match status" value="1"/>
</dbReference>
<dbReference type="InterPro" id="IPR051547">
    <property type="entry name" value="TDP2-like"/>
</dbReference>
<dbReference type="InterPro" id="IPR005135">
    <property type="entry name" value="Endo/exonuclease/phosphatase"/>
</dbReference>
<evidence type="ECO:0000256" key="3">
    <source>
        <dbReference type="ARBA" id="ARBA00022722"/>
    </source>
</evidence>
<comment type="cofactor">
    <cofactor evidence="2">
        <name>Mg(2+)</name>
        <dbReference type="ChEBI" id="CHEBI:18420"/>
    </cofactor>
</comment>
<evidence type="ECO:0000313" key="10">
    <source>
        <dbReference type="EMBL" id="OKY78857.1"/>
    </source>
</evidence>
<dbReference type="GO" id="GO:0016787">
    <property type="term" value="F:hydrolase activity"/>
    <property type="evidence" value="ECO:0007669"/>
    <property type="project" value="UniProtKB-KW"/>
</dbReference>
<keyword evidence="7" id="KW-0460">Magnesium</keyword>
<dbReference type="AlphaFoldDB" id="A0A1Q6DWW6"/>
<evidence type="ECO:0000256" key="1">
    <source>
        <dbReference type="ARBA" id="ARBA00001936"/>
    </source>
</evidence>
<dbReference type="Proteomes" id="UP000185744">
    <property type="component" value="Unassembled WGS sequence"/>
</dbReference>
<dbReference type="GO" id="GO:0046872">
    <property type="term" value="F:metal ion binding"/>
    <property type="evidence" value="ECO:0007669"/>
    <property type="project" value="UniProtKB-KW"/>
</dbReference>
<keyword evidence="3" id="KW-0540">Nuclease</keyword>